<evidence type="ECO:0000256" key="1">
    <source>
        <dbReference type="ARBA" id="ARBA00012727"/>
    </source>
</evidence>
<feature type="domain" description="DNA ligase ATP-dependent C-terminal" evidence="3">
    <location>
        <begin position="1"/>
        <end position="92"/>
    </location>
</feature>
<reference evidence="5 6" key="1">
    <citation type="submission" date="2023-11" db="EMBL/GenBank/DDBJ databases">
        <title>MicrobeMod: A computational toolkit for identifying prokaryotic methylation and restriction-modification with nanopore sequencing.</title>
        <authorList>
            <person name="Crits-Christoph A."/>
            <person name="Kang S.C."/>
            <person name="Lee H."/>
            <person name="Ostrov N."/>
        </authorList>
    </citation>
    <scope>NUCLEOTIDE SEQUENCE [LARGE SCALE GENOMIC DNA]</scope>
    <source>
        <strain evidence="5 6">DSMZ 700</strain>
    </source>
</reference>
<dbReference type="GO" id="GO:0006281">
    <property type="term" value="P:DNA repair"/>
    <property type="evidence" value="ECO:0007669"/>
    <property type="project" value="InterPro"/>
</dbReference>
<keyword evidence="6" id="KW-1185">Reference proteome</keyword>
<dbReference type="Gene3D" id="3.90.920.10">
    <property type="entry name" value="DNA primase, PRIM domain"/>
    <property type="match status" value="1"/>
</dbReference>
<dbReference type="GO" id="GO:0006310">
    <property type="term" value="P:DNA recombination"/>
    <property type="evidence" value="ECO:0007669"/>
    <property type="project" value="InterPro"/>
</dbReference>
<evidence type="ECO:0000259" key="4">
    <source>
        <dbReference type="Pfam" id="PF21686"/>
    </source>
</evidence>
<name>A0AAW9DNW4_ACIAO</name>
<dbReference type="Gene3D" id="2.40.50.140">
    <property type="entry name" value="Nucleic acid-binding proteins"/>
    <property type="match status" value="1"/>
</dbReference>
<dbReference type="Pfam" id="PF04679">
    <property type="entry name" value="DNA_ligase_A_C"/>
    <property type="match status" value="1"/>
</dbReference>
<dbReference type="EMBL" id="JAWXYB010000018">
    <property type="protein sequence ID" value="MDX5930759.1"/>
    <property type="molecule type" value="Genomic_DNA"/>
</dbReference>
<protein>
    <recommendedName>
        <fullName evidence="1">DNA ligase (ATP)</fullName>
        <ecNumber evidence="1">6.5.1.1</ecNumber>
    </recommendedName>
</protein>
<dbReference type="InterPro" id="IPR052171">
    <property type="entry name" value="NHEJ_LigD"/>
</dbReference>
<dbReference type="SUPFAM" id="SSF50249">
    <property type="entry name" value="Nucleic acid-binding proteins"/>
    <property type="match status" value="1"/>
</dbReference>
<dbReference type="RefSeq" id="WP_319613689.1">
    <property type="nucleotide sequence ID" value="NZ_JAWXYB010000018.1"/>
</dbReference>
<evidence type="ECO:0000313" key="6">
    <source>
        <dbReference type="Proteomes" id="UP001279553"/>
    </source>
</evidence>
<dbReference type="EC" id="6.5.1.1" evidence="1"/>
<dbReference type="GO" id="GO:0003910">
    <property type="term" value="F:DNA ligase (ATP) activity"/>
    <property type="evidence" value="ECO:0007669"/>
    <property type="project" value="UniProtKB-EC"/>
</dbReference>
<accession>A0AAW9DNW4</accession>
<dbReference type="Pfam" id="PF21686">
    <property type="entry name" value="LigD_Prim-Pol"/>
    <property type="match status" value="1"/>
</dbReference>
<feature type="region of interest" description="Disordered" evidence="2">
    <location>
        <begin position="186"/>
        <end position="205"/>
    </location>
</feature>
<dbReference type="InterPro" id="IPR014145">
    <property type="entry name" value="LigD_pol_dom"/>
</dbReference>
<dbReference type="PANTHER" id="PTHR42705">
    <property type="entry name" value="BIFUNCTIONAL NON-HOMOLOGOUS END JOINING PROTEIN LIGD"/>
    <property type="match status" value="1"/>
</dbReference>
<evidence type="ECO:0000259" key="3">
    <source>
        <dbReference type="Pfam" id="PF04679"/>
    </source>
</evidence>
<dbReference type="PANTHER" id="PTHR42705:SF2">
    <property type="entry name" value="BIFUNCTIONAL NON-HOMOLOGOUS END JOINING PROTEIN LIGD"/>
    <property type="match status" value="1"/>
</dbReference>
<gene>
    <name evidence="5" type="ORF">SIL87_08300</name>
</gene>
<feature type="domain" description="DNA ligase D polymerase" evidence="4">
    <location>
        <begin position="131"/>
        <end position="186"/>
    </location>
</feature>
<evidence type="ECO:0000313" key="5">
    <source>
        <dbReference type="EMBL" id="MDX5930759.1"/>
    </source>
</evidence>
<dbReference type="CDD" id="cd07971">
    <property type="entry name" value="OBF_DNA_ligase_LigD"/>
    <property type="match status" value="1"/>
</dbReference>
<comment type="caution">
    <text evidence="5">The sequence shown here is derived from an EMBL/GenBank/DDBJ whole genome shotgun (WGS) entry which is preliminary data.</text>
</comment>
<proteinExistence type="predicted"/>
<dbReference type="AlphaFoldDB" id="A0AAW9DNW4"/>
<organism evidence="5 6">
    <name type="scientific">Acidiphilium acidophilum</name>
    <name type="common">Thiobacillus acidophilus</name>
    <dbReference type="NCBI Taxonomy" id="76588"/>
    <lineage>
        <taxon>Bacteria</taxon>
        <taxon>Pseudomonadati</taxon>
        <taxon>Pseudomonadota</taxon>
        <taxon>Alphaproteobacteria</taxon>
        <taxon>Acetobacterales</taxon>
        <taxon>Acidocellaceae</taxon>
        <taxon>Acidiphilium</taxon>
    </lineage>
</organism>
<sequence>MGSLILGVYHDGDLTPVGRVGTGFSASIARDLFKTLKRLETDDPPFAAPLTADDARQARYVRPTLVAEVEFRAWTADGHLRHASFRGLREDKPASEIVHEAPQDQAAAKPQRRTITLTHPDRIYWPDDGVTKEGLADYYAEIWPSIAPYITGRPLALLRCPTGITGPHFFQKHAWKGLNRNIRQFDDPAAPLPATGDKPPRARKR</sequence>
<dbReference type="InterPro" id="IPR012340">
    <property type="entry name" value="NA-bd_OB-fold"/>
</dbReference>
<evidence type="ECO:0000256" key="2">
    <source>
        <dbReference type="SAM" id="MobiDB-lite"/>
    </source>
</evidence>
<dbReference type="InterPro" id="IPR012309">
    <property type="entry name" value="DNA_ligase_ATP-dep_C"/>
</dbReference>
<dbReference type="Proteomes" id="UP001279553">
    <property type="component" value="Unassembled WGS sequence"/>
</dbReference>